<comment type="cofactor">
    <cofactor evidence="1">
        <name>pyrroloquinoline quinone</name>
        <dbReference type="ChEBI" id="CHEBI:58442"/>
    </cofactor>
</comment>
<dbReference type="Gene3D" id="2.140.10.10">
    <property type="entry name" value="Quinoprotein alcohol dehydrogenase-like superfamily"/>
    <property type="match status" value="2"/>
</dbReference>
<dbReference type="PANTHER" id="PTHR32303:SF4">
    <property type="entry name" value="QUINOPROTEIN GLUCOSE DEHYDROGENASE"/>
    <property type="match status" value="1"/>
</dbReference>
<protein>
    <recommendedName>
        <fullName evidence="4">Pyrrolo-quinoline quinone repeat domain-containing protein</fullName>
    </recommendedName>
</protein>
<dbReference type="EMBL" id="UINC01017286">
    <property type="protein sequence ID" value="SVA71463.1"/>
    <property type="molecule type" value="Genomic_DNA"/>
</dbReference>
<organism evidence="5">
    <name type="scientific">marine metagenome</name>
    <dbReference type="NCBI Taxonomy" id="408172"/>
    <lineage>
        <taxon>unclassified sequences</taxon>
        <taxon>metagenomes</taxon>
        <taxon>ecological metagenomes</taxon>
    </lineage>
</organism>
<sequence length="621" mass="66154">MTASLSFGPSGLLLAGILVLSNCSPSGSETSGAFTAGDNWPMYRGNLAGTGYSSLTQIGPSNVTNLVESWSFSLRNDEADNPREPNSQATPIVVDGIMYLPTVDSVVALEPTTGQEIWRHAVSENAPSRRGVSHWAGDQDIPARIFFTAFDRLVALDAATGEVALSFGQSGEIDLVTPYISVPMVYDNIIVVGANTPRGAIGGIGNARAFDAISGEKVWEFSSVPQPGNIGHDTWEGDSWVGRLGANAWPFYFTVDAERDLLYIPLASPIPFGYGGDRGGSNLFANSIVAVDIHSGEHVWHFQTIHHDLWDHDPPAPPALFNTTIDGESVPALGVTTKSGYLYLLNRETGEPLFGVEERPVAQSTVPGEETFATQPIPVKPPPIARVSFSPSELVTALDTSAVHATACARLVANVGEVYNAGPFTPWTYRPTGSNGPTTLLFPGLVGGPNWGGVAHDANSGLVFVFSTDIGTFGWMEDAEAGSDLPYTRGGPRPAGFSVNINNITMPCQKPPWSHLTAVDTTTGDIAWRIPLGITEGLSARRQNTGRPGRAAALVTASNLLFIASTDDNRLRALSATSGDILWEQLLERRGNANPMTYMGNDNKQYLVIAASDKLVGYSLP</sequence>
<proteinExistence type="inferred from homology"/>
<dbReference type="InterPro" id="IPR011047">
    <property type="entry name" value="Quinoprotein_ADH-like_sf"/>
</dbReference>
<evidence type="ECO:0000313" key="5">
    <source>
        <dbReference type="EMBL" id="SVA71463.1"/>
    </source>
</evidence>
<dbReference type="InterPro" id="IPR002372">
    <property type="entry name" value="PQQ_rpt_dom"/>
</dbReference>
<accession>A0A381Y4S1</accession>
<dbReference type="SUPFAM" id="SSF50998">
    <property type="entry name" value="Quinoprotein alcohol dehydrogenase-like"/>
    <property type="match status" value="1"/>
</dbReference>
<dbReference type="PANTHER" id="PTHR32303">
    <property type="entry name" value="QUINOPROTEIN ALCOHOL DEHYDROGENASE (CYTOCHROME C)"/>
    <property type="match status" value="1"/>
</dbReference>
<keyword evidence="3" id="KW-0560">Oxidoreductase</keyword>
<dbReference type="GO" id="GO:0016491">
    <property type="term" value="F:oxidoreductase activity"/>
    <property type="evidence" value="ECO:0007669"/>
    <property type="project" value="UniProtKB-KW"/>
</dbReference>
<name>A0A381Y4S1_9ZZZZ</name>
<dbReference type="SMART" id="SM00564">
    <property type="entry name" value="PQQ"/>
    <property type="match status" value="4"/>
</dbReference>
<reference evidence="5" key="1">
    <citation type="submission" date="2018-05" db="EMBL/GenBank/DDBJ databases">
        <authorList>
            <person name="Lanie J.A."/>
            <person name="Ng W.-L."/>
            <person name="Kazmierczak K.M."/>
            <person name="Andrzejewski T.M."/>
            <person name="Davidsen T.M."/>
            <person name="Wayne K.J."/>
            <person name="Tettelin H."/>
            <person name="Glass J.I."/>
            <person name="Rusch D."/>
            <person name="Podicherti R."/>
            <person name="Tsui H.-C.T."/>
            <person name="Winkler M.E."/>
        </authorList>
    </citation>
    <scope>NUCLEOTIDE SEQUENCE</scope>
</reference>
<evidence type="ECO:0000256" key="1">
    <source>
        <dbReference type="ARBA" id="ARBA00001931"/>
    </source>
</evidence>
<gene>
    <name evidence="5" type="ORF">METZ01_LOCUS124317</name>
</gene>
<dbReference type="AlphaFoldDB" id="A0A381Y4S1"/>
<evidence type="ECO:0000259" key="4">
    <source>
        <dbReference type="Pfam" id="PF01011"/>
    </source>
</evidence>
<comment type="similarity">
    <text evidence="2">Belongs to the bacterial PQQ dehydrogenase family.</text>
</comment>
<dbReference type="InterPro" id="IPR018391">
    <property type="entry name" value="PQQ_b-propeller_rpt"/>
</dbReference>
<evidence type="ECO:0000256" key="2">
    <source>
        <dbReference type="ARBA" id="ARBA00008156"/>
    </source>
</evidence>
<feature type="domain" description="Pyrrolo-quinoline quinone repeat" evidence="4">
    <location>
        <begin position="40"/>
        <end position="606"/>
    </location>
</feature>
<dbReference type="Pfam" id="PF01011">
    <property type="entry name" value="PQQ"/>
    <property type="match status" value="1"/>
</dbReference>
<evidence type="ECO:0000256" key="3">
    <source>
        <dbReference type="ARBA" id="ARBA00023002"/>
    </source>
</evidence>